<evidence type="ECO:0000313" key="7">
    <source>
        <dbReference type="Proteomes" id="UP001165082"/>
    </source>
</evidence>
<gene>
    <name evidence="6" type="ORF">TrRE_jg10335</name>
</gene>
<dbReference type="InterPro" id="IPR051681">
    <property type="entry name" value="Ser/Thr_Kinases-Pseudokinases"/>
</dbReference>
<evidence type="ECO:0000259" key="5">
    <source>
        <dbReference type="PROSITE" id="PS50011"/>
    </source>
</evidence>
<dbReference type="Pfam" id="PF07714">
    <property type="entry name" value="PK_Tyr_Ser-Thr"/>
    <property type="match status" value="1"/>
</dbReference>
<dbReference type="EMBL" id="BRXZ01000633">
    <property type="protein sequence ID" value="GMH49445.1"/>
    <property type="molecule type" value="Genomic_DNA"/>
</dbReference>
<dbReference type="InterPro" id="IPR001245">
    <property type="entry name" value="Ser-Thr/Tyr_kinase_cat_dom"/>
</dbReference>
<dbReference type="OrthoDB" id="192555at2759"/>
<organism evidence="6 7">
    <name type="scientific">Triparma retinervis</name>
    <dbReference type="NCBI Taxonomy" id="2557542"/>
    <lineage>
        <taxon>Eukaryota</taxon>
        <taxon>Sar</taxon>
        <taxon>Stramenopiles</taxon>
        <taxon>Ochrophyta</taxon>
        <taxon>Bolidophyceae</taxon>
        <taxon>Parmales</taxon>
        <taxon>Triparmaceae</taxon>
        <taxon>Triparma</taxon>
    </lineage>
</organism>
<keyword evidence="2" id="KW-0547">Nucleotide-binding</keyword>
<dbReference type="AlphaFoldDB" id="A0A9W7DPC8"/>
<proteinExistence type="predicted"/>
<dbReference type="GO" id="GO:0004674">
    <property type="term" value="F:protein serine/threonine kinase activity"/>
    <property type="evidence" value="ECO:0007669"/>
    <property type="project" value="TreeGrafter"/>
</dbReference>
<dbReference type="InterPro" id="IPR000719">
    <property type="entry name" value="Prot_kinase_dom"/>
</dbReference>
<feature type="domain" description="Protein kinase" evidence="5">
    <location>
        <begin position="38"/>
        <end position="335"/>
    </location>
</feature>
<dbReference type="Proteomes" id="UP001165082">
    <property type="component" value="Unassembled WGS sequence"/>
</dbReference>
<name>A0A9W7DPC8_9STRA</name>
<accession>A0A9W7DPC8</accession>
<reference evidence="6" key="1">
    <citation type="submission" date="2022-07" db="EMBL/GenBank/DDBJ databases">
        <title>Genome analysis of Parmales, a sister group of diatoms, reveals the evolutionary specialization of diatoms from phago-mixotrophs to photoautotrophs.</title>
        <authorList>
            <person name="Ban H."/>
            <person name="Sato S."/>
            <person name="Yoshikawa S."/>
            <person name="Kazumasa Y."/>
            <person name="Nakamura Y."/>
            <person name="Ichinomiya M."/>
            <person name="Saitoh K."/>
            <person name="Sato N."/>
            <person name="Blanc-Mathieu R."/>
            <person name="Endo H."/>
            <person name="Kuwata A."/>
            <person name="Ogata H."/>
        </authorList>
    </citation>
    <scope>NUCLEOTIDE SEQUENCE</scope>
</reference>
<dbReference type="PANTHER" id="PTHR44329">
    <property type="entry name" value="SERINE/THREONINE-PROTEIN KINASE TNNI3K-RELATED"/>
    <property type="match status" value="1"/>
</dbReference>
<evidence type="ECO:0000256" key="2">
    <source>
        <dbReference type="ARBA" id="ARBA00022741"/>
    </source>
</evidence>
<protein>
    <recommendedName>
        <fullName evidence="5">Protein kinase domain-containing protein</fullName>
    </recommendedName>
</protein>
<keyword evidence="3" id="KW-0418">Kinase</keyword>
<evidence type="ECO:0000256" key="4">
    <source>
        <dbReference type="ARBA" id="ARBA00022840"/>
    </source>
</evidence>
<comment type="caution">
    <text evidence="6">The sequence shown here is derived from an EMBL/GenBank/DDBJ whole genome shotgun (WGS) entry which is preliminary data.</text>
</comment>
<evidence type="ECO:0000256" key="3">
    <source>
        <dbReference type="ARBA" id="ARBA00022777"/>
    </source>
</evidence>
<keyword evidence="7" id="KW-1185">Reference proteome</keyword>
<dbReference type="PANTHER" id="PTHR44329:SF288">
    <property type="entry name" value="MITOGEN-ACTIVATED PROTEIN KINASE KINASE KINASE 20"/>
    <property type="match status" value="1"/>
</dbReference>
<dbReference type="SUPFAM" id="SSF56112">
    <property type="entry name" value="Protein kinase-like (PK-like)"/>
    <property type="match status" value="1"/>
</dbReference>
<dbReference type="Gene3D" id="1.10.510.10">
    <property type="entry name" value="Transferase(Phosphotransferase) domain 1"/>
    <property type="match status" value="1"/>
</dbReference>
<dbReference type="PROSITE" id="PS50011">
    <property type="entry name" value="PROTEIN_KINASE_DOM"/>
    <property type="match status" value="1"/>
</dbReference>
<keyword evidence="1" id="KW-0808">Transferase</keyword>
<evidence type="ECO:0000256" key="1">
    <source>
        <dbReference type="ARBA" id="ARBA00022679"/>
    </source>
</evidence>
<evidence type="ECO:0000313" key="6">
    <source>
        <dbReference type="EMBL" id="GMH49445.1"/>
    </source>
</evidence>
<keyword evidence="4" id="KW-0067">ATP-binding</keyword>
<dbReference type="InterPro" id="IPR011009">
    <property type="entry name" value="Kinase-like_dom_sf"/>
</dbReference>
<sequence length="341" mass="37906">MMMRRASSSSLIVTTFEAASTYHLQSGQKNKGRRSSSVALLDESEEGSFSLTFEARMDSKPVMVKLLKYDHEFIDEHATELFSQEVDLILDNPSPSPHIINVISRGPILKFSASPSFIVMEKLTETLSDRLARIRANSRGGILGALSWKKSQPTDKAWESSLKARLATILQIATALAHCHTLLSPSSCVVHRDVNPSNIGFRADGSAVLFDFNNAKLIKNYDATKEELPREMTGDVGNLRYQSPEMTCHNPTGSATDVYSFAILAWEIASMQVPYGESLSTNEYLLRVVEGGDRPVLSEKVSWPSPFRNLLSDCFAENQDERPHMVTITEALTLIVDNFKE</sequence>
<dbReference type="GO" id="GO:0005524">
    <property type="term" value="F:ATP binding"/>
    <property type="evidence" value="ECO:0007669"/>
    <property type="project" value="UniProtKB-KW"/>
</dbReference>